<dbReference type="NCBIfam" id="NF004314">
    <property type="entry name" value="PRK05710.1-3"/>
    <property type="match status" value="1"/>
</dbReference>
<evidence type="ECO:0000259" key="9">
    <source>
        <dbReference type="Pfam" id="PF00749"/>
    </source>
</evidence>
<dbReference type="EC" id="6.1.1.-" evidence="7"/>
<dbReference type="InterPro" id="IPR014729">
    <property type="entry name" value="Rossmann-like_a/b/a_fold"/>
</dbReference>
<dbReference type="InterPro" id="IPR000924">
    <property type="entry name" value="Glu/Gln-tRNA-synth"/>
</dbReference>
<dbReference type="PANTHER" id="PTHR43311:SF1">
    <property type="entry name" value="GLUTAMYL-Q TRNA(ASP) SYNTHETASE"/>
    <property type="match status" value="1"/>
</dbReference>
<proteinExistence type="inferred from homology"/>
<keyword evidence="5 7" id="KW-0067">ATP-binding</keyword>
<feature type="domain" description="Glutamyl/glutaminyl-tRNA synthetase class Ib catalytic" evidence="9">
    <location>
        <begin position="7"/>
        <end position="246"/>
    </location>
</feature>
<evidence type="ECO:0000256" key="8">
    <source>
        <dbReference type="RuleBase" id="RU363037"/>
    </source>
</evidence>
<organism evidence="10 11">
    <name type="scientific">Methylophaga thalassica</name>
    <dbReference type="NCBI Taxonomy" id="40223"/>
    <lineage>
        <taxon>Bacteria</taxon>
        <taxon>Pseudomonadati</taxon>
        <taxon>Pseudomonadota</taxon>
        <taxon>Gammaproteobacteria</taxon>
        <taxon>Thiotrichales</taxon>
        <taxon>Piscirickettsiaceae</taxon>
        <taxon>Methylophaga</taxon>
    </lineage>
</organism>
<dbReference type="PANTHER" id="PTHR43311">
    <property type="entry name" value="GLUTAMATE--TRNA LIGASE"/>
    <property type="match status" value="1"/>
</dbReference>
<gene>
    <name evidence="7 10" type="primary">gluQ</name>
    <name evidence="10" type="ORF">GCM10007891_15820</name>
</gene>
<evidence type="ECO:0000256" key="3">
    <source>
        <dbReference type="ARBA" id="ARBA00022741"/>
    </source>
</evidence>
<feature type="binding site" evidence="7">
    <location>
        <position position="195"/>
    </location>
    <ligand>
        <name>L-glutamate</name>
        <dbReference type="ChEBI" id="CHEBI:29985"/>
    </ligand>
</feature>
<dbReference type="RefSeq" id="WP_284723006.1">
    <property type="nucleotide sequence ID" value="NZ_BSND01000005.1"/>
</dbReference>
<feature type="binding site" evidence="7">
    <location>
        <position position="177"/>
    </location>
    <ligand>
        <name>L-glutamate</name>
        <dbReference type="ChEBI" id="CHEBI:29985"/>
    </ligand>
</feature>
<feature type="short sequence motif" description="'HIGH' region" evidence="7">
    <location>
        <begin position="10"/>
        <end position="20"/>
    </location>
</feature>
<dbReference type="InterPro" id="IPR022380">
    <property type="entry name" value="Glu-Q_tRNA(Asp)_Synthase"/>
</dbReference>
<evidence type="ECO:0000256" key="7">
    <source>
        <dbReference type="HAMAP-Rule" id="MF_01428"/>
    </source>
</evidence>
<dbReference type="Gene3D" id="3.40.50.620">
    <property type="entry name" value="HUPs"/>
    <property type="match status" value="1"/>
</dbReference>
<evidence type="ECO:0000256" key="6">
    <source>
        <dbReference type="ARBA" id="ARBA00023146"/>
    </source>
</evidence>
<comment type="caution">
    <text evidence="10">The sequence shown here is derived from an EMBL/GenBank/DDBJ whole genome shotgun (WGS) entry which is preliminary data.</text>
</comment>
<accession>A0ABQ5TVF9</accession>
<evidence type="ECO:0000256" key="5">
    <source>
        <dbReference type="ARBA" id="ARBA00022840"/>
    </source>
</evidence>
<keyword evidence="6 7" id="KW-0030">Aminoacyl-tRNA synthetase</keyword>
<feature type="binding site" evidence="7">
    <location>
        <position position="99"/>
    </location>
    <ligand>
        <name>Zn(2+)</name>
        <dbReference type="ChEBI" id="CHEBI:29105"/>
    </ligand>
</feature>
<evidence type="ECO:0000313" key="11">
    <source>
        <dbReference type="Proteomes" id="UP001161423"/>
    </source>
</evidence>
<protein>
    <recommendedName>
        <fullName evidence="7">Glutamyl-Q tRNA(Asp) synthetase</fullName>
        <shortName evidence="7">Glu-Q-RSs</shortName>
        <ecNumber evidence="7">6.1.1.-</ecNumber>
    </recommendedName>
</protein>
<feature type="binding site" evidence="7">
    <location>
        <position position="43"/>
    </location>
    <ligand>
        <name>L-glutamate</name>
        <dbReference type="ChEBI" id="CHEBI:29985"/>
    </ligand>
</feature>
<name>A0ABQ5TVF9_9GAMM</name>
<keyword evidence="8" id="KW-0648">Protein biosynthesis</keyword>
<comment type="similarity">
    <text evidence="7">Belongs to the class-I aminoacyl-tRNA synthetase family. GluQ subfamily.</text>
</comment>
<comment type="function">
    <text evidence="7">Catalyzes the tRNA-independent activation of glutamate in presence of ATP and the subsequent transfer of glutamate onto a tRNA(Asp). Glutamate is transferred on the 2-amino-5-(4,5-dihydroxy-2-cyclopenten-1-yl) moiety of the queuosine in the wobble position of the QUC anticodon.</text>
</comment>
<feature type="binding site" evidence="7">
    <location>
        <position position="101"/>
    </location>
    <ligand>
        <name>Zn(2+)</name>
        <dbReference type="ChEBI" id="CHEBI:29105"/>
    </ligand>
</feature>
<dbReference type="Pfam" id="PF00749">
    <property type="entry name" value="tRNA-synt_1c"/>
    <property type="match status" value="1"/>
</dbReference>
<feature type="binding site" evidence="7">
    <location>
        <position position="119"/>
    </location>
    <ligand>
        <name>Zn(2+)</name>
        <dbReference type="ChEBI" id="CHEBI:29105"/>
    </ligand>
</feature>
<evidence type="ECO:0000256" key="1">
    <source>
        <dbReference type="ARBA" id="ARBA00022598"/>
    </source>
</evidence>
<keyword evidence="11" id="KW-1185">Reference proteome</keyword>
<comment type="cofactor">
    <cofactor evidence="7">
        <name>Zn(2+)</name>
        <dbReference type="ChEBI" id="CHEBI:29105"/>
    </cofactor>
    <text evidence="7">Binds 1 zinc ion per subunit.</text>
</comment>
<dbReference type="NCBIfam" id="NF004315">
    <property type="entry name" value="PRK05710.1-4"/>
    <property type="match status" value="1"/>
</dbReference>
<evidence type="ECO:0000256" key="2">
    <source>
        <dbReference type="ARBA" id="ARBA00022723"/>
    </source>
</evidence>
<feature type="binding site" evidence="7">
    <location>
        <position position="236"/>
    </location>
    <ligand>
        <name>ATP</name>
        <dbReference type="ChEBI" id="CHEBI:30616"/>
    </ligand>
</feature>
<feature type="binding site" evidence="7">
    <location>
        <begin position="7"/>
        <end position="11"/>
    </location>
    <ligand>
        <name>L-glutamate</name>
        <dbReference type="ChEBI" id="CHEBI:29985"/>
    </ligand>
</feature>
<feature type="short sequence motif" description="'KMSKS' region" evidence="7">
    <location>
        <begin position="233"/>
        <end position="237"/>
    </location>
</feature>
<dbReference type="NCBIfam" id="TIGR03838">
    <property type="entry name" value="queuosine_YadB"/>
    <property type="match status" value="1"/>
</dbReference>
<keyword evidence="2 7" id="KW-0479">Metal-binding</keyword>
<keyword evidence="4 7" id="KW-0862">Zinc</keyword>
<evidence type="ECO:0000313" key="10">
    <source>
        <dbReference type="EMBL" id="GLP99728.1"/>
    </source>
</evidence>
<reference evidence="10" key="2">
    <citation type="submission" date="2023-01" db="EMBL/GenBank/DDBJ databases">
        <title>Draft genome sequence of Methylophaga thalassica strain NBRC 102424.</title>
        <authorList>
            <person name="Sun Q."/>
            <person name="Mori K."/>
        </authorList>
    </citation>
    <scope>NUCLEOTIDE SEQUENCE</scope>
    <source>
        <strain evidence="10">NBRC 102424</strain>
    </source>
</reference>
<evidence type="ECO:0000256" key="4">
    <source>
        <dbReference type="ARBA" id="ARBA00022833"/>
    </source>
</evidence>
<sequence>MTDYIGRYAPSPTGPLHFGSLVTAVASYLEAKTQSGKWLLRMEDLDKPREMPGAADEILRTLESYGFEWDGEVVYQSQRSDLYQSYLDQLIDKQRVYPCNCSRREIADIAHAGIEGPIYPGSCRHGLSSHRQQIAWRLRVDSDRLVFSDRVYGNFQHHLKNDFGDFILKRADGLFAYQLAVVVDDAEQGITHVVRGADLLNSTSRQIYLQQQLGVSTPSYTHIPLVKNAQGEKLSKQTAAPAIKDKEATAQLINALFFLGLDVTALSSAMPVSTLWQWALPHWQLSGVQKKIIQKNSEKS</sequence>
<feature type="binding site" evidence="7">
    <location>
        <position position="123"/>
    </location>
    <ligand>
        <name>Zn(2+)</name>
        <dbReference type="ChEBI" id="CHEBI:29105"/>
    </ligand>
</feature>
<dbReference type="SUPFAM" id="SSF52374">
    <property type="entry name" value="Nucleotidylyl transferase"/>
    <property type="match status" value="1"/>
</dbReference>
<dbReference type="Proteomes" id="UP001161423">
    <property type="component" value="Unassembled WGS sequence"/>
</dbReference>
<keyword evidence="3 7" id="KW-0547">Nucleotide-binding</keyword>
<dbReference type="HAMAP" id="MF_01428">
    <property type="entry name" value="Glu_Q_tRNA_synth"/>
    <property type="match status" value="1"/>
</dbReference>
<dbReference type="EMBL" id="BSND01000005">
    <property type="protein sequence ID" value="GLP99728.1"/>
    <property type="molecule type" value="Genomic_DNA"/>
</dbReference>
<dbReference type="PRINTS" id="PR00987">
    <property type="entry name" value="TRNASYNTHGLU"/>
</dbReference>
<keyword evidence="1 7" id="KW-0436">Ligase</keyword>
<dbReference type="InterPro" id="IPR049940">
    <property type="entry name" value="GluQ/Sye"/>
</dbReference>
<dbReference type="InterPro" id="IPR020058">
    <property type="entry name" value="Glu/Gln-tRNA-synth_Ib_cat-dom"/>
</dbReference>
<reference evidence="10" key="1">
    <citation type="journal article" date="2014" name="Int. J. Syst. Evol. Microbiol.">
        <title>Complete genome of a new Firmicutes species belonging to the dominant human colonic microbiota ('Ruminococcus bicirculans') reveals two chromosomes and a selective capacity to utilize plant glucans.</title>
        <authorList>
            <consortium name="NISC Comparative Sequencing Program"/>
            <person name="Wegmann U."/>
            <person name="Louis P."/>
            <person name="Goesmann A."/>
            <person name="Henrissat B."/>
            <person name="Duncan S.H."/>
            <person name="Flint H.J."/>
        </authorList>
    </citation>
    <scope>NUCLEOTIDE SEQUENCE</scope>
    <source>
        <strain evidence="10">NBRC 102424</strain>
    </source>
</reference>